<accession>A0A4R8WCF3</accession>
<evidence type="ECO:0000313" key="1">
    <source>
        <dbReference type="EMBL" id="TFC06953.1"/>
    </source>
</evidence>
<proteinExistence type="predicted"/>
<dbReference type="AlphaFoldDB" id="A0A4R8WCF3"/>
<evidence type="ECO:0000313" key="2">
    <source>
        <dbReference type="Proteomes" id="UP000297907"/>
    </source>
</evidence>
<reference evidence="1 2" key="1">
    <citation type="submission" date="2019-03" db="EMBL/GenBank/DDBJ databases">
        <title>Genomics of glacier-inhabiting Cryobacterium strains.</title>
        <authorList>
            <person name="Liu Q."/>
            <person name="Xin Y.-H."/>
        </authorList>
    </citation>
    <scope>NUCLEOTIDE SEQUENCE [LARGE SCALE GENOMIC DNA]</scope>
    <source>
        <strain evidence="1 2">RHLS22-1</strain>
    </source>
</reference>
<dbReference type="OrthoDB" id="5007402at2"/>
<protein>
    <submittedName>
        <fullName evidence="1">Uncharacterized protein</fullName>
    </submittedName>
</protein>
<sequence length="63" mass="6485">MPAWRSTVAPVSAVLVAAYGVIDASWDAAFNCGDELDASVAFFAFDLGRATAGRFRTSSSGPG</sequence>
<keyword evidence="2" id="KW-1185">Reference proteome</keyword>
<dbReference type="Proteomes" id="UP000297907">
    <property type="component" value="Unassembled WGS sequence"/>
</dbReference>
<gene>
    <name evidence="1" type="ORF">E3O42_00795</name>
</gene>
<organism evidence="1 2">
    <name type="scientific">Cryobacterium adonitolivorans</name>
    <dbReference type="NCBI Taxonomy" id="1259189"/>
    <lineage>
        <taxon>Bacteria</taxon>
        <taxon>Bacillati</taxon>
        <taxon>Actinomycetota</taxon>
        <taxon>Actinomycetes</taxon>
        <taxon>Micrococcales</taxon>
        <taxon>Microbacteriaceae</taxon>
        <taxon>Cryobacterium</taxon>
    </lineage>
</organism>
<dbReference type="EMBL" id="SOFL01000002">
    <property type="protein sequence ID" value="TFC06953.1"/>
    <property type="molecule type" value="Genomic_DNA"/>
</dbReference>
<dbReference type="RefSeq" id="WP_134452037.1">
    <property type="nucleotide sequence ID" value="NZ_SOFL01000002.1"/>
</dbReference>
<name>A0A4R8WCF3_9MICO</name>
<comment type="caution">
    <text evidence="1">The sequence shown here is derived from an EMBL/GenBank/DDBJ whole genome shotgun (WGS) entry which is preliminary data.</text>
</comment>